<accession>A0A316GN63</accession>
<dbReference type="OrthoDB" id="7800844at2"/>
<keyword evidence="4" id="KW-1185">Reference proteome</keyword>
<evidence type="ECO:0000256" key="2">
    <source>
        <dbReference type="SAM" id="Phobius"/>
    </source>
</evidence>
<dbReference type="GO" id="GO:0005886">
    <property type="term" value="C:plasma membrane"/>
    <property type="evidence" value="ECO:0007669"/>
    <property type="project" value="TreeGrafter"/>
</dbReference>
<dbReference type="GO" id="GO:0004713">
    <property type="term" value="F:protein tyrosine kinase activity"/>
    <property type="evidence" value="ECO:0007669"/>
    <property type="project" value="TreeGrafter"/>
</dbReference>
<feature type="transmembrane region" description="Helical" evidence="2">
    <location>
        <begin position="33"/>
        <end position="55"/>
    </location>
</feature>
<dbReference type="PANTHER" id="PTHR32309:SF13">
    <property type="entry name" value="FERRIC ENTEROBACTIN TRANSPORT PROTEIN FEPE"/>
    <property type="match status" value="1"/>
</dbReference>
<keyword evidence="2" id="KW-0812">Transmembrane</keyword>
<evidence type="ECO:0000313" key="4">
    <source>
        <dbReference type="Proteomes" id="UP000245708"/>
    </source>
</evidence>
<keyword evidence="1" id="KW-0175">Coiled coil</keyword>
<evidence type="ECO:0000313" key="3">
    <source>
        <dbReference type="EMBL" id="PWK61689.1"/>
    </source>
</evidence>
<dbReference type="Proteomes" id="UP000245708">
    <property type="component" value="Unassembled WGS sequence"/>
</dbReference>
<proteinExistence type="predicted"/>
<comment type="caution">
    <text evidence="3">The sequence shown here is derived from an EMBL/GenBank/DDBJ whole genome shotgun (WGS) entry which is preliminary data.</text>
</comment>
<gene>
    <name evidence="3" type="ORF">C7455_102381</name>
</gene>
<evidence type="ECO:0000256" key="1">
    <source>
        <dbReference type="SAM" id="Coils"/>
    </source>
</evidence>
<dbReference type="PANTHER" id="PTHR32309">
    <property type="entry name" value="TYROSINE-PROTEIN KINASE"/>
    <property type="match status" value="1"/>
</dbReference>
<keyword evidence="2" id="KW-1133">Transmembrane helix</keyword>
<dbReference type="EMBL" id="QGGW01000002">
    <property type="protein sequence ID" value="PWK61689.1"/>
    <property type="molecule type" value="Genomic_DNA"/>
</dbReference>
<feature type="coiled-coil region" evidence="1">
    <location>
        <begin position="246"/>
        <end position="295"/>
    </location>
</feature>
<keyword evidence="2" id="KW-0472">Membrane</keyword>
<feature type="transmembrane region" description="Helical" evidence="2">
    <location>
        <begin position="370"/>
        <end position="392"/>
    </location>
</feature>
<reference evidence="3 4" key="1">
    <citation type="submission" date="2018-05" db="EMBL/GenBank/DDBJ databases">
        <title>Genomic Encyclopedia of Type Strains, Phase IV (KMG-IV): sequencing the most valuable type-strain genomes for metagenomic binning, comparative biology and taxonomic classification.</title>
        <authorList>
            <person name="Goeker M."/>
        </authorList>
    </citation>
    <scope>NUCLEOTIDE SEQUENCE [LARGE SCALE GENOMIC DNA]</scope>
    <source>
        <strain evidence="3 4">DSM 16097</strain>
    </source>
</reference>
<dbReference type="AlphaFoldDB" id="A0A316GN63"/>
<dbReference type="RefSeq" id="WP_109666749.1">
    <property type="nucleotide sequence ID" value="NZ_QGGW01000002.1"/>
</dbReference>
<organism evidence="3 4">
    <name type="scientific">Roseicyclus mahoneyensis</name>
    <dbReference type="NCBI Taxonomy" id="164332"/>
    <lineage>
        <taxon>Bacteria</taxon>
        <taxon>Pseudomonadati</taxon>
        <taxon>Pseudomonadota</taxon>
        <taxon>Alphaproteobacteria</taxon>
        <taxon>Rhodobacterales</taxon>
        <taxon>Roseobacteraceae</taxon>
        <taxon>Roseicyclus</taxon>
    </lineage>
</organism>
<protein>
    <submittedName>
        <fullName evidence="3">Capsular polysaccharide transport system permease protein</fullName>
    </submittedName>
</protein>
<sequence>MTAAKPVVTDTAKPQKPVFKPVARPARLRRRHYGLVLSFLLLVVVPVFCIAAYLYSFAQDQYASNAGFTVRADEAGSATDLLGGLASFAGANATSDGDILFEFITSREMVQRLRARLDLVAHYAAPHDVDPVFSLTPDASMEDLVDHWQRVVRVSYTQSSGLIDLEVLAFDPVTAQTIALAIVEESQSLINELNEQARADAMRFAESDLEAAIVRLRTAREALTAFRTRTQIVDPESDLQGRTGVLNNLQQQLAEALIDFDLLSENTTNPNDPRLVQAARRIEVIRERIRQERENFVTDDVGIGGEDYPTLMAQFEGLTVDREFAEQSYRAALTAVDVARTNSARQSRYLAVYIRPSLPESAGFPKRESIIALALLFLTLGWAIMALVYYSIRDRQ</sequence>
<dbReference type="InterPro" id="IPR050445">
    <property type="entry name" value="Bact_polysacc_biosynth/exp"/>
</dbReference>
<name>A0A316GN63_9RHOB</name>